<organism evidence="4 5">
    <name type="scientific">Panicum miliaceum</name>
    <name type="common">Proso millet</name>
    <name type="synonym">Broomcorn millet</name>
    <dbReference type="NCBI Taxonomy" id="4540"/>
    <lineage>
        <taxon>Eukaryota</taxon>
        <taxon>Viridiplantae</taxon>
        <taxon>Streptophyta</taxon>
        <taxon>Embryophyta</taxon>
        <taxon>Tracheophyta</taxon>
        <taxon>Spermatophyta</taxon>
        <taxon>Magnoliopsida</taxon>
        <taxon>Liliopsida</taxon>
        <taxon>Poales</taxon>
        <taxon>Poaceae</taxon>
        <taxon>PACMAD clade</taxon>
        <taxon>Panicoideae</taxon>
        <taxon>Panicodae</taxon>
        <taxon>Paniceae</taxon>
        <taxon>Panicinae</taxon>
        <taxon>Panicum</taxon>
        <taxon>Panicum sect. Panicum</taxon>
    </lineage>
</organism>
<name>A0A3L6SMM3_PANMI</name>
<sequence length="465" mass="49779">MTVLMQALAGHLGDLELASVTIANTVLVAFNYGLMVRGRGSCAALLLPGYFLVEEALLLAGQPPELAAAAGRATVWFVPMHFAFALLFPLRRFLQCQGKNWVSSAAVAAALCADGLATWLLVSVPKDLSKFLACSMTINTWEMAVPVAFLAGTGVRVATELGAGNWRGDRFATVVSSATSLAIGVFFCGLIVGLRDRVALIFTASAAVLGAVDELSVLLATTVLLNSIQPVLSGVAVVSGWQSTVAYVNVGCYYVFGVPLGVLLGWVLDLGVPGIWAGMIGRTAIQTLVLAVITVRCDWEEEAMIASTRMDKASRARKKYKSKYSSEPGDITRNFRPGWLIDLRDELRSAELRLYTNMAASGETWLQRHRRTAHQPPEAKLAVGPTGHRSTGETRRRRDGQTETKRGETGDLGATKPTPTANLLPAASRAARRAAAYKNPPPSTIRKQPPSPSASPPSRARPPLR</sequence>
<dbReference type="Pfam" id="PF01554">
    <property type="entry name" value="MatE"/>
    <property type="match status" value="1"/>
</dbReference>
<dbReference type="GO" id="GO:0016020">
    <property type="term" value="C:membrane"/>
    <property type="evidence" value="ECO:0007669"/>
    <property type="project" value="InterPro"/>
</dbReference>
<dbReference type="PANTHER" id="PTHR11206">
    <property type="entry name" value="MULTIDRUG RESISTANCE PROTEIN"/>
    <property type="match status" value="1"/>
</dbReference>
<feature type="compositionally biased region" description="Pro residues" evidence="3">
    <location>
        <begin position="439"/>
        <end position="455"/>
    </location>
</feature>
<gene>
    <name evidence="4" type="ORF">C2845_PM07G06890</name>
</gene>
<evidence type="ECO:0000313" key="4">
    <source>
        <dbReference type="EMBL" id="RLN23889.1"/>
    </source>
</evidence>
<dbReference type="STRING" id="4540.A0A3L6SMM3"/>
<evidence type="ECO:0000256" key="2">
    <source>
        <dbReference type="RuleBase" id="RU004914"/>
    </source>
</evidence>
<comment type="similarity">
    <text evidence="1 2">Belongs to the multi antimicrobial extrusion (MATE) (TC 2.A.66.1) family.</text>
</comment>
<keyword evidence="2" id="KW-0472">Membrane</keyword>
<dbReference type="OrthoDB" id="2126698at2759"/>
<feature type="transmembrane region" description="Helical" evidence="2">
    <location>
        <begin position="42"/>
        <end position="60"/>
    </location>
</feature>
<dbReference type="InterPro" id="IPR002528">
    <property type="entry name" value="MATE_fam"/>
</dbReference>
<dbReference type="Proteomes" id="UP000275267">
    <property type="component" value="Unassembled WGS sequence"/>
</dbReference>
<keyword evidence="2" id="KW-1133">Transmembrane helix</keyword>
<proteinExistence type="inferred from homology"/>
<feature type="transmembrane region" description="Helical" evidence="2">
    <location>
        <begin position="17"/>
        <end position="35"/>
    </location>
</feature>
<feature type="compositionally biased region" description="Low complexity" evidence="3">
    <location>
        <begin position="426"/>
        <end position="436"/>
    </location>
</feature>
<evidence type="ECO:0000313" key="5">
    <source>
        <dbReference type="Proteomes" id="UP000275267"/>
    </source>
</evidence>
<feature type="compositionally biased region" description="Low complexity" evidence="3">
    <location>
        <begin position="456"/>
        <end position="465"/>
    </location>
</feature>
<dbReference type="GO" id="GO:0015297">
    <property type="term" value="F:antiporter activity"/>
    <property type="evidence" value="ECO:0007669"/>
    <property type="project" value="InterPro"/>
</dbReference>
<keyword evidence="2" id="KW-0812">Transmembrane</keyword>
<feature type="transmembrane region" description="Helical" evidence="2">
    <location>
        <begin position="66"/>
        <end position="88"/>
    </location>
</feature>
<keyword evidence="5" id="KW-1185">Reference proteome</keyword>
<dbReference type="EMBL" id="PQIB02000004">
    <property type="protein sequence ID" value="RLN23889.1"/>
    <property type="molecule type" value="Genomic_DNA"/>
</dbReference>
<comment type="caution">
    <text evidence="2">Lacks conserved residue(s) required for the propagation of feature annotation.</text>
</comment>
<feature type="region of interest" description="Disordered" evidence="3">
    <location>
        <begin position="366"/>
        <end position="465"/>
    </location>
</feature>
<feature type="transmembrane region" description="Helical" evidence="2">
    <location>
        <begin position="246"/>
        <end position="268"/>
    </location>
</feature>
<feature type="compositionally biased region" description="Basic and acidic residues" evidence="3">
    <location>
        <begin position="390"/>
        <end position="409"/>
    </location>
</feature>
<dbReference type="GO" id="GO:0042910">
    <property type="term" value="F:xenobiotic transmembrane transporter activity"/>
    <property type="evidence" value="ECO:0007669"/>
    <property type="project" value="InterPro"/>
</dbReference>
<feature type="transmembrane region" description="Helical" evidence="2">
    <location>
        <begin position="274"/>
        <end position="295"/>
    </location>
</feature>
<evidence type="ECO:0000256" key="1">
    <source>
        <dbReference type="ARBA" id="ARBA00010199"/>
    </source>
</evidence>
<dbReference type="AlphaFoldDB" id="A0A3L6SMM3"/>
<protein>
    <recommendedName>
        <fullName evidence="2">Protein DETOXIFICATION</fullName>
    </recommendedName>
    <alternativeName>
        <fullName evidence="2">Multidrug and toxic compound extrusion protein</fullName>
    </alternativeName>
</protein>
<feature type="transmembrane region" description="Helical" evidence="2">
    <location>
        <begin position="100"/>
        <end position="121"/>
    </location>
</feature>
<feature type="transmembrane region" description="Helical" evidence="2">
    <location>
        <begin position="171"/>
        <end position="192"/>
    </location>
</feature>
<evidence type="ECO:0000256" key="3">
    <source>
        <dbReference type="SAM" id="MobiDB-lite"/>
    </source>
</evidence>
<accession>A0A3L6SMM3</accession>
<reference evidence="5" key="1">
    <citation type="journal article" date="2019" name="Nat. Commun.">
        <title>The genome of broomcorn millet.</title>
        <authorList>
            <person name="Zou C."/>
            <person name="Miki D."/>
            <person name="Li D."/>
            <person name="Tang Q."/>
            <person name="Xiao L."/>
            <person name="Rajput S."/>
            <person name="Deng P."/>
            <person name="Jia W."/>
            <person name="Huang R."/>
            <person name="Zhang M."/>
            <person name="Sun Y."/>
            <person name="Hu J."/>
            <person name="Fu X."/>
            <person name="Schnable P.S."/>
            <person name="Li F."/>
            <person name="Zhang H."/>
            <person name="Feng B."/>
            <person name="Zhu X."/>
            <person name="Liu R."/>
            <person name="Schnable J.C."/>
            <person name="Zhu J.-K."/>
            <person name="Zhang H."/>
        </authorList>
    </citation>
    <scope>NUCLEOTIDE SEQUENCE [LARGE SCALE GENOMIC DNA]</scope>
</reference>
<feature type="transmembrane region" description="Helical" evidence="2">
    <location>
        <begin position="141"/>
        <end position="159"/>
    </location>
</feature>
<comment type="caution">
    <text evidence="4">The sequence shown here is derived from an EMBL/GenBank/DDBJ whole genome shotgun (WGS) entry which is preliminary data.</text>
</comment>